<comment type="cofactor">
    <cofactor evidence="18">
        <name>Mg(2+)</name>
        <dbReference type="ChEBI" id="CHEBI:18420"/>
    </cofactor>
    <text evidence="18">Mn(2+), Zn(2+), Cd(2+) and Co(2+) support activity to lesser extents.</text>
</comment>
<evidence type="ECO:0000256" key="14">
    <source>
        <dbReference type="ARBA" id="ARBA00023264"/>
    </source>
</evidence>
<dbReference type="PANTHER" id="PTHR34299:SF1">
    <property type="entry name" value="DIACYLGLYCEROL KINASE"/>
    <property type="match status" value="1"/>
</dbReference>
<feature type="transmembrane region" description="Helical" evidence="19">
    <location>
        <begin position="28"/>
        <end position="46"/>
    </location>
</feature>
<keyword evidence="3" id="KW-1003">Cell membrane</keyword>
<keyword evidence="4" id="KW-0444">Lipid biosynthesis</keyword>
<evidence type="ECO:0000256" key="15">
    <source>
        <dbReference type="PIRSR" id="PIRSR600829-1"/>
    </source>
</evidence>
<protein>
    <submittedName>
        <fullName evidence="20">Diacylglycerol kinase</fullName>
    </submittedName>
</protein>
<evidence type="ECO:0000256" key="4">
    <source>
        <dbReference type="ARBA" id="ARBA00022516"/>
    </source>
</evidence>
<keyword evidence="6 19" id="KW-0812">Transmembrane</keyword>
<evidence type="ECO:0000256" key="6">
    <source>
        <dbReference type="ARBA" id="ARBA00022692"/>
    </source>
</evidence>
<organism evidence="20 21">
    <name type="scientific">Candidatus Giovannonibacteria bacterium GW2011_GWA2_44_26</name>
    <dbReference type="NCBI Taxonomy" id="1618648"/>
    <lineage>
        <taxon>Bacteria</taxon>
        <taxon>Candidatus Giovannoniibacteriota</taxon>
    </lineage>
</organism>
<keyword evidence="11" id="KW-0443">Lipid metabolism</keyword>
<evidence type="ECO:0000256" key="11">
    <source>
        <dbReference type="ARBA" id="ARBA00023098"/>
    </source>
</evidence>
<feature type="binding site" evidence="17">
    <location>
        <position position="25"/>
    </location>
    <ligand>
        <name>ATP</name>
        <dbReference type="ChEBI" id="CHEBI:30616"/>
    </ligand>
</feature>
<dbReference type="AlphaFoldDB" id="A0A0G1IMR3"/>
<gene>
    <name evidence="20" type="ORF">UW55_C0046G0005</name>
</gene>
<evidence type="ECO:0000256" key="7">
    <source>
        <dbReference type="ARBA" id="ARBA00022741"/>
    </source>
</evidence>
<dbReference type="Gene3D" id="1.10.287.3610">
    <property type="match status" value="1"/>
</dbReference>
<keyword evidence="10 19" id="KW-1133">Transmembrane helix</keyword>
<feature type="binding site" evidence="18">
    <location>
        <position position="73"/>
    </location>
    <ligand>
        <name>a divalent metal cation</name>
        <dbReference type="ChEBI" id="CHEBI:60240"/>
    </ligand>
</feature>
<keyword evidence="7 17" id="KW-0547">Nucleotide-binding</keyword>
<feature type="binding site" evidence="18">
    <location>
        <position position="25"/>
    </location>
    <ligand>
        <name>a divalent metal cation</name>
        <dbReference type="ChEBI" id="CHEBI:60240"/>
    </ligand>
</feature>
<dbReference type="GO" id="GO:0046872">
    <property type="term" value="F:metal ion binding"/>
    <property type="evidence" value="ECO:0007669"/>
    <property type="project" value="UniProtKB-KW"/>
</dbReference>
<keyword evidence="13" id="KW-0594">Phospholipid biosynthesis</keyword>
<evidence type="ECO:0000256" key="10">
    <source>
        <dbReference type="ARBA" id="ARBA00022989"/>
    </source>
</evidence>
<dbReference type="Proteomes" id="UP000033945">
    <property type="component" value="Unassembled WGS sequence"/>
</dbReference>
<keyword evidence="12 19" id="KW-0472">Membrane</keyword>
<dbReference type="EMBL" id="LCIT01000046">
    <property type="protein sequence ID" value="KKT60691.1"/>
    <property type="molecule type" value="Genomic_DNA"/>
</dbReference>
<dbReference type="Pfam" id="PF01219">
    <property type="entry name" value="DAGK_prokar"/>
    <property type="match status" value="1"/>
</dbReference>
<keyword evidence="9 17" id="KW-0067">ATP-binding</keyword>
<dbReference type="InterPro" id="IPR000829">
    <property type="entry name" value="DAGK"/>
</dbReference>
<keyword evidence="8 20" id="KW-0418">Kinase</keyword>
<evidence type="ECO:0000256" key="18">
    <source>
        <dbReference type="PIRSR" id="PIRSR600829-4"/>
    </source>
</evidence>
<feature type="binding site" evidence="17">
    <location>
        <position position="73"/>
    </location>
    <ligand>
        <name>ATP</name>
        <dbReference type="ChEBI" id="CHEBI:30616"/>
    </ligand>
</feature>
<evidence type="ECO:0000256" key="16">
    <source>
        <dbReference type="PIRSR" id="PIRSR600829-2"/>
    </source>
</evidence>
<evidence type="ECO:0000256" key="12">
    <source>
        <dbReference type="ARBA" id="ARBA00023136"/>
    </source>
</evidence>
<evidence type="ECO:0000256" key="19">
    <source>
        <dbReference type="SAM" id="Phobius"/>
    </source>
</evidence>
<dbReference type="CDD" id="cd14263">
    <property type="entry name" value="DAGK_IM_like"/>
    <property type="match status" value="1"/>
</dbReference>
<evidence type="ECO:0000256" key="17">
    <source>
        <dbReference type="PIRSR" id="PIRSR600829-3"/>
    </source>
</evidence>
<sequence>MIKITKLIRSFRHAFDGLFWTMLAEQNFRVMIALVILALIVGVWLPLKFWQWTALVIASVVMLAVELVNTAIEKAMDLVLPASLEEIKVIKHIMAGAALVASVGWLAVVVLVVLSIFALQ</sequence>
<comment type="similarity">
    <text evidence="2">Belongs to the bacterial diacylglycerol kinase family.</text>
</comment>
<evidence type="ECO:0000256" key="3">
    <source>
        <dbReference type="ARBA" id="ARBA00022475"/>
    </source>
</evidence>
<reference evidence="20 21" key="1">
    <citation type="journal article" date="2015" name="Nature">
        <title>rRNA introns, odd ribosomes, and small enigmatic genomes across a large radiation of phyla.</title>
        <authorList>
            <person name="Brown C.T."/>
            <person name="Hug L.A."/>
            <person name="Thomas B.C."/>
            <person name="Sharon I."/>
            <person name="Castelle C.J."/>
            <person name="Singh A."/>
            <person name="Wilkins M.J."/>
            <person name="Williams K.H."/>
            <person name="Banfield J.F."/>
        </authorList>
    </citation>
    <scope>NUCLEOTIDE SEQUENCE [LARGE SCALE GENOMIC DNA]</scope>
</reference>
<evidence type="ECO:0000256" key="13">
    <source>
        <dbReference type="ARBA" id="ARBA00023209"/>
    </source>
</evidence>
<name>A0A0G1IMR3_9BACT</name>
<dbReference type="InterPro" id="IPR036945">
    <property type="entry name" value="DAGK_sf"/>
</dbReference>
<evidence type="ECO:0000256" key="2">
    <source>
        <dbReference type="ARBA" id="ARBA00005967"/>
    </source>
</evidence>
<dbReference type="PANTHER" id="PTHR34299">
    <property type="entry name" value="DIACYLGLYCEROL KINASE"/>
    <property type="match status" value="1"/>
</dbReference>
<keyword evidence="5" id="KW-0808">Transferase</keyword>
<keyword evidence="18" id="KW-0460">Magnesium</keyword>
<dbReference type="GO" id="GO:0005886">
    <property type="term" value="C:plasma membrane"/>
    <property type="evidence" value="ECO:0007669"/>
    <property type="project" value="UniProtKB-SubCell"/>
</dbReference>
<evidence type="ECO:0000256" key="1">
    <source>
        <dbReference type="ARBA" id="ARBA00004651"/>
    </source>
</evidence>
<comment type="subcellular location">
    <subcellularLocation>
        <location evidence="1">Cell membrane</location>
        <topology evidence="1">Multi-pass membrane protein</topology>
    </subcellularLocation>
</comment>
<feature type="transmembrane region" description="Helical" evidence="19">
    <location>
        <begin position="93"/>
        <end position="119"/>
    </location>
</feature>
<dbReference type="GO" id="GO:0008654">
    <property type="term" value="P:phospholipid biosynthetic process"/>
    <property type="evidence" value="ECO:0007669"/>
    <property type="project" value="UniProtKB-KW"/>
</dbReference>
<evidence type="ECO:0000313" key="20">
    <source>
        <dbReference type="EMBL" id="KKT60691.1"/>
    </source>
</evidence>
<dbReference type="GO" id="GO:0016301">
    <property type="term" value="F:kinase activity"/>
    <property type="evidence" value="ECO:0007669"/>
    <property type="project" value="UniProtKB-KW"/>
</dbReference>
<accession>A0A0G1IMR3</accession>
<keyword evidence="14" id="KW-1208">Phospholipid metabolism</keyword>
<feature type="binding site" evidence="16">
    <location>
        <position position="66"/>
    </location>
    <ligand>
        <name>substrate</name>
    </ligand>
</feature>
<feature type="transmembrane region" description="Helical" evidence="19">
    <location>
        <begin position="52"/>
        <end position="72"/>
    </location>
</feature>
<evidence type="ECO:0000256" key="5">
    <source>
        <dbReference type="ARBA" id="ARBA00022679"/>
    </source>
</evidence>
<proteinExistence type="inferred from homology"/>
<evidence type="ECO:0000313" key="21">
    <source>
        <dbReference type="Proteomes" id="UP000033945"/>
    </source>
</evidence>
<evidence type="ECO:0000256" key="9">
    <source>
        <dbReference type="ARBA" id="ARBA00022840"/>
    </source>
</evidence>
<keyword evidence="18" id="KW-0479">Metal-binding</keyword>
<comment type="caution">
    <text evidence="20">The sequence shown here is derived from an EMBL/GenBank/DDBJ whole genome shotgun (WGS) entry which is preliminary data.</text>
</comment>
<dbReference type="GO" id="GO:0005524">
    <property type="term" value="F:ATP binding"/>
    <property type="evidence" value="ECO:0007669"/>
    <property type="project" value="UniProtKB-KW"/>
</dbReference>
<evidence type="ECO:0000256" key="8">
    <source>
        <dbReference type="ARBA" id="ARBA00022777"/>
    </source>
</evidence>
<feature type="active site" description="Proton acceptor" evidence="15">
    <location>
        <position position="66"/>
    </location>
</feature>